<dbReference type="Pfam" id="PF13673">
    <property type="entry name" value="Acetyltransf_10"/>
    <property type="match status" value="1"/>
</dbReference>
<dbReference type="Gene3D" id="3.40.630.30">
    <property type="match status" value="1"/>
</dbReference>
<dbReference type="KEGG" id="poz:I0K15_01485"/>
<name>A0A7S9LSG8_9RHOB</name>
<dbReference type="RefSeq" id="WP_196103691.1">
    <property type="nucleotide sequence ID" value="NZ_CP064942.1"/>
</dbReference>
<keyword evidence="2" id="KW-0012">Acyltransferase</keyword>
<dbReference type="InterPro" id="IPR016181">
    <property type="entry name" value="Acyl_CoA_acyltransferase"/>
</dbReference>
<evidence type="ECO:0000313" key="4">
    <source>
        <dbReference type="EMBL" id="QPH54482.1"/>
    </source>
</evidence>
<dbReference type="Proteomes" id="UP000594800">
    <property type="component" value="Chromosome"/>
</dbReference>
<evidence type="ECO:0000256" key="1">
    <source>
        <dbReference type="ARBA" id="ARBA00022679"/>
    </source>
</evidence>
<dbReference type="AlphaFoldDB" id="A0A7S9LSG8"/>
<dbReference type="EMBL" id="CP064942">
    <property type="protein sequence ID" value="QPH54482.1"/>
    <property type="molecule type" value="Genomic_DNA"/>
</dbReference>
<sequence length="147" mass="15506">MIRIELVPPAPGEVCALRALTGWGAVEEDAMRAALDASVVVVLARDERGGLVGIVRAVGDGVLYAYVQDLIVHPDHRGDGIARVLMARLMEELHTRLAPGASIGLMAVAGLEAFYAEFGFAARPAGRYGAGMTLFTEPAERLAAHPS</sequence>
<keyword evidence="1 4" id="KW-0808">Transferase</keyword>
<dbReference type="PANTHER" id="PTHR43626">
    <property type="entry name" value="ACYL-COA N-ACYLTRANSFERASE"/>
    <property type="match status" value="1"/>
</dbReference>
<gene>
    <name evidence="4" type="ORF">I0K15_01485</name>
</gene>
<evidence type="ECO:0000259" key="3">
    <source>
        <dbReference type="PROSITE" id="PS51186"/>
    </source>
</evidence>
<dbReference type="PANTHER" id="PTHR43626:SF4">
    <property type="entry name" value="GCN5-RELATED N-ACETYLTRANSFERASE 2, CHLOROPLASTIC"/>
    <property type="match status" value="1"/>
</dbReference>
<keyword evidence="5" id="KW-1185">Reference proteome</keyword>
<dbReference type="SUPFAM" id="SSF55729">
    <property type="entry name" value="Acyl-CoA N-acyltransferases (Nat)"/>
    <property type="match status" value="1"/>
</dbReference>
<accession>A0A7S9LSG8</accession>
<protein>
    <submittedName>
        <fullName evidence="4">GNAT family N-acetyltransferase</fullName>
    </submittedName>
</protein>
<dbReference type="PROSITE" id="PS51186">
    <property type="entry name" value="GNAT"/>
    <property type="match status" value="1"/>
</dbReference>
<proteinExistence type="predicted"/>
<evidence type="ECO:0000313" key="5">
    <source>
        <dbReference type="Proteomes" id="UP000594800"/>
    </source>
</evidence>
<organism evidence="4 5">
    <name type="scientific">Pontivivens ytuae</name>
    <dbReference type="NCBI Taxonomy" id="2789856"/>
    <lineage>
        <taxon>Bacteria</taxon>
        <taxon>Pseudomonadati</taxon>
        <taxon>Pseudomonadota</taxon>
        <taxon>Alphaproteobacteria</taxon>
        <taxon>Rhodobacterales</taxon>
        <taxon>Paracoccaceae</taxon>
        <taxon>Pontivivens</taxon>
    </lineage>
</organism>
<dbReference type="InterPro" id="IPR045039">
    <property type="entry name" value="NSI-like"/>
</dbReference>
<dbReference type="InterPro" id="IPR000182">
    <property type="entry name" value="GNAT_dom"/>
</dbReference>
<dbReference type="GO" id="GO:0005737">
    <property type="term" value="C:cytoplasm"/>
    <property type="evidence" value="ECO:0007669"/>
    <property type="project" value="TreeGrafter"/>
</dbReference>
<feature type="domain" description="N-acetyltransferase" evidence="3">
    <location>
        <begin position="4"/>
        <end position="140"/>
    </location>
</feature>
<dbReference type="GO" id="GO:0008080">
    <property type="term" value="F:N-acetyltransferase activity"/>
    <property type="evidence" value="ECO:0007669"/>
    <property type="project" value="InterPro"/>
</dbReference>
<reference evidence="4 5" key="1">
    <citation type="submission" date="2020-11" db="EMBL/GenBank/DDBJ databases">
        <title>Description of Pontivivens ytuae sp. nov. isolated from deep sea sediment of Mariana Trench.</title>
        <authorList>
            <person name="Wang Z."/>
            <person name="Sun Q.-L."/>
            <person name="Xu X.-D."/>
            <person name="Tang Y.-Z."/>
            <person name="Zhang J."/>
        </authorList>
    </citation>
    <scope>NUCLEOTIDE SEQUENCE [LARGE SCALE GENOMIC DNA]</scope>
    <source>
        <strain evidence="4 5">MT2928</strain>
    </source>
</reference>
<evidence type="ECO:0000256" key="2">
    <source>
        <dbReference type="ARBA" id="ARBA00023315"/>
    </source>
</evidence>
<dbReference type="CDD" id="cd04301">
    <property type="entry name" value="NAT_SF"/>
    <property type="match status" value="1"/>
</dbReference>